<protein>
    <submittedName>
        <fullName evidence="1">Uncharacterized protein</fullName>
    </submittedName>
</protein>
<dbReference type="AlphaFoldDB" id="A0A392PVF3"/>
<reference evidence="1 2" key="1">
    <citation type="journal article" date="2018" name="Front. Plant Sci.">
        <title>Red Clover (Trifolium pratense) and Zigzag Clover (T. medium) - A Picture of Genomic Similarities and Differences.</title>
        <authorList>
            <person name="Dluhosova J."/>
            <person name="Istvanek J."/>
            <person name="Nedelnik J."/>
            <person name="Repkova J."/>
        </authorList>
    </citation>
    <scope>NUCLEOTIDE SEQUENCE [LARGE SCALE GENOMIC DNA]</scope>
    <source>
        <strain evidence="2">cv. 10/8</strain>
        <tissue evidence="1">Leaf</tissue>
    </source>
</reference>
<name>A0A392PVF3_9FABA</name>
<accession>A0A392PVF3</accession>
<keyword evidence="2" id="KW-1185">Reference proteome</keyword>
<proteinExistence type="predicted"/>
<organism evidence="1 2">
    <name type="scientific">Trifolium medium</name>
    <dbReference type="NCBI Taxonomy" id="97028"/>
    <lineage>
        <taxon>Eukaryota</taxon>
        <taxon>Viridiplantae</taxon>
        <taxon>Streptophyta</taxon>
        <taxon>Embryophyta</taxon>
        <taxon>Tracheophyta</taxon>
        <taxon>Spermatophyta</taxon>
        <taxon>Magnoliopsida</taxon>
        <taxon>eudicotyledons</taxon>
        <taxon>Gunneridae</taxon>
        <taxon>Pentapetalae</taxon>
        <taxon>rosids</taxon>
        <taxon>fabids</taxon>
        <taxon>Fabales</taxon>
        <taxon>Fabaceae</taxon>
        <taxon>Papilionoideae</taxon>
        <taxon>50 kb inversion clade</taxon>
        <taxon>NPAAA clade</taxon>
        <taxon>Hologalegina</taxon>
        <taxon>IRL clade</taxon>
        <taxon>Trifolieae</taxon>
        <taxon>Trifolium</taxon>
    </lineage>
</organism>
<evidence type="ECO:0000313" key="1">
    <source>
        <dbReference type="EMBL" id="MCI15647.1"/>
    </source>
</evidence>
<dbReference type="Proteomes" id="UP000265520">
    <property type="component" value="Unassembled WGS sequence"/>
</dbReference>
<evidence type="ECO:0000313" key="2">
    <source>
        <dbReference type="Proteomes" id="UP000265520"/>
    </source>
</evidence>
<feature type="non-terminal residue" evidence="1">
    <location>
        <position position="44"/>
    </location>
</feature>
<dbReference type="EMBL" id="LXQA010097387">
    <property type="protein sequence ID" value="MCI15647.1"/>
    <property type="molecule type" value="Genomic_DNA"/>
</dbReference>
<sequence length="44" mass="4982">MVVTQCQGLDRTTRWCGYIVKEQFCMKGKGGGRSISVREKSEEV</sequence>
<comment type="caution">
    <text evidence="1">The sequence shown here is derived from an EMBL/GenBank/DDBJ whole genome shotgun (WGS) entry which is preliminary data.</text>
</comment>